<dbReference type="Proteomes" id="UP000266841">
    <property type="component" value="Unassembled WGS sequence"/>
</dbReference>
<evidence type="ECO:0000313" key="3">
    <source>
        <dbReference type="EMBL" id="EJK71732.1"/>
    </source>
</evidence>
<protein>
    <recommendedName>
        <fullName evidence="2">Menorin-like domain-containing protein</fullName>
    </recommendedName>
</protein>
<comment type="similarity">
    <text evidence="1">Belongs to the menorin family.</text>
</comment>
<dbReference type="InterPro" id="IPR019356">
    <property type="entry name" value="Menorin_dom"/>
</dbReference>
<evidence type="ECO:0000256" key="1">
    <source>
        <dbReference type="ARBA" id="ARBA00044953"/>
    </source>
</evidence>
<dbReference type="GO" id="GO:0005615">
    <property type="term" value="C:extracellular space"/>
    <property type="evidence" value="ECO:0007669"/>
    <property type="project" value="TreeGrafter"/>
</dbReference>
<evidence type="ECO:0000259" key="2">
    <source>
        <dbReference type="Pfam" id="PF10223"/>
    </source>
</evidence>
<name>K0TLC3_THAOC</name>
<gene>
    <name evidence="3" type="ORF">THAOC_06805</name>
</gene>
<dbReference type="PANTHER" id="PTHR21184:SF6">
    <property type="entry name" value="CONSERVED PLASMA MEMBRANE PROTEIN"/>
    <property type="match status" value="1"/>
</dbReference>
<keyword evidence="4" id="KW-1185">Reference proteome</keyword>
<dbReference type="OrthoDB" id="413402at2759"/>
<proteinExistence type="inferred from homology"/>
<evidence type="ECO:0000313" key="4">
    <source>
        <dbReference type="Proteomes" id="UP000266841"/>
    </source>
</evidence>
<feature type="domain" description="Menorin-like" evidence="2">
    <location>
        <begin position="5"/>
        <end position="253"/>
    </location>
</feature>
<dbReference type="EMBL" id="AGNL01006864">
    <property type="protein sequence ID" value="EJK71732.1"/>
    <property type="molecule type" value="Genomic_DNA"/>
</dbReference>
<dbReference type="PANTHER" id="PTHR21184">
    <property type="entry name" value="MENORIN (DENDRITIC BRANCHING PROTEIN)"/>
    <property type="match status" value="1"/>
</dbReference>
<sequence length="265" mass="30097">MAPLAAVCWHHAVNDQESLEAALSSRSKFDNGIQAIEADIIYSARQGCAVMGHPPASDGDLSLASFLEQVARASFQIQSSEHACPILKLDFKSDRALDLGLMPVKEYLRTLPPPRHKHLWINADILKGPPLISSGYPQFAARDFLDKSAELPNTTLSLGWTTGLADVHSPYVASMVDEMMTLVDDLQCEITFPVRATSFNSESWLHLRKLFDRSSRWTLTLWWSQELPKEQLDFIYNTLESDERYKNRTYYDIVGLREFLCERMK</sequence>
<comment type="caution">
    <text evidence="3">The sequence shown here is derived from an EMBL/GenBank/DDBJ whole genome shotgun (WGS) entry which is preliminary data.</text>
</comment>
<dbReference type="OMA" id="GFTLWWA"/>
<dbReference type="eggNOG" id="KOG3748">
    <property type="taxonomic scope" value="Eukaryota"/>
</dbReference>
<accession>K0TLC3</accession>
<reference evidence="3 4" key="1">
    <citation type="journal article" date="2012" name="Genome Biol.">
        <title>Genome and low-iron response of an oceanic diatom adapted to chronic iron limitation.</title>
        <authorList>
            <person name="Lommer M."/>
            <person name="Specht M."/>
            <person name="Roy A.S."/>
            <person name="Kraemer L."/>
            <person name="Andreson R."/>
            <person name="Gutowska M.A."/>
            <person name="Wolf J."/>
            <person name="Bergner S.V."/>
            <person name="Schilhabel M.B."/>
            <person name="Klostermeier U.C."/>
            <person name="Beiko R.G."/>
            <person name="Rosenstiel P."/>
            <person name="Hippler M."/>
            <person name="Laroche J."/>
        </authorList>
    </citation>
    <scope>NUCLEOTIDE SEQUENCE [LARGE SCALE GENOMIC DNA]</scope>
    <source>
        <strain evidence="3 4">CCMP1005</strain>
    </source>
</reference>
<dbReference type="Pfam" id="PF10223">
    <property type="entry name" value="Menorin_N"/>
    <property type="match status" value="1"/>
</dbReference>
<organism evidence="3 4">
    <name type="scientific">Thalassiosira oceanica</name>
    <name type="common">Marine diatom</name>
    <dbReference type="NCBI Taxonomy" id="159749"/>
    <lineage>
        <taxon>Eukaryota</taxon>
        <taxon>Sar</taxon>
        <taxon>Stramenopiles</taxon>
        <taxon>Ochrophyta</taxon>
        <taxon>Bacillariophyta</taxon>
        <taxon>Coscinodiscophyceae</taxon>
        <taxon>Thalassiosirophycidae</taxon>
        <taxon>Thalassiosirales</taxon>
        <taxon>Thalassiosiraceae</taxon>
        <taxon>Thalassiosira</taxon>
    </lineage>
</organism>
<dbReference type="AlphaFoldDB" id="K0TLC3"/>